<organism evidence="6 7">
    <name type="scientific">Pseudomonas syringae pv. ribicola</name>
    <dbReference type="NCBI Taxonomy" id="55398"/>
    <lineage>
        <taxon>Bacteria</taxon>
        <taxon>Pseudomonadati</taxon>
        <taxon>Pseudomonadota</taxon>
        <taxon>Gammaproteobacteria</taxon>
        <taxon>Pseudomonadales</taxon>
        <taxon>Pseudomonadaceae</taxon>
        <taxon>Pseudomonas</taxon>
    </lineage>
</organism>
<comment type="function">
    <text evidence="4 5">Removes the 2'-phosphate from RNA via an intermediate in which the phosphate is ADP-ribosylated by NAD followed by a presumed transesterification to release the RNA and generate ADP-ribose 1''-2''-cyclic phosphate (APPR&gt;P). May function as an ADP-ribosylase.</text>
</comment>
<dbReference type="InterPro" id="IPR022928">
    <property type="entry name" value="RNA_2'-PTrans_KptA"/>
</dbReference>
<evidence type="ECO:0000256" key="1">
    <source>
        <dbReference type="ARBA" id="ARBA00009836"/>
    </source>
</evidence>
<keyword evidence="2 5" id="KW-0808">Transferase</keyword>
<evidence type="ECO:0000256" key="4">
    <source>
        <dbReference type="ARBA" id="ARBA00025212"/>
    </source>
</evidence>
<name>A0A3M2VW12_PSESI</name>
<dbReference type="InterPro" id="IPR002745">
    <property type="entry name" value="Ptrans_KptA/Tpt1"/>
</dbReference>
<dbReference type="InterPro" id="IPR042081">
    <property type="entry name" value="RNA_2'-PTrans_C"/>
</dbReference>
<reference evidence="6 7" key="1">
    <citation type="submission" date="2018-08" db="EMBL/GenBank/DDBJ databases">
        <title>Recombination of ecologically and evolutionarily significant loci maintains genetic cohesion in the Pseudomonas syringae species complex.</title>
        <authorList>
            <person name="Dillon M."/>
            <person name="Thakur S."/>
            <person name="Almeida R.N.D."/>
            <person name="Weir B.S."/>
            <person name="Guttman D.S."/>
        </authorList>
    </citation>
    <scope>NUCLEOTIDE SEQUENCE [LARGE SCALE GENOMIC DNA]</scope>
    <source>
        <strain evidence="6 7">ICMP 3883</strain>
    </source>
</reference>
<dbReference type="EC" id="2.7.1.-" evidence="5"/>
<keyword evidence="3 5" id="KW-0520">NAD</keyword>
<dbReference type="HAMAP" id="MF_00299">
    <property type="entry name" value="KptA"/>
    <property type="match status" value="1"/>
</dbReference>
<dbReference type="GO" id="GO:0006388">
    <property type="term" value="P:tRNA splicing, via endonucleolytic cleavage and ligation"/>
    <property type="evidence" value="ECO:0007669"/>
    <property type="project" value="UniProtKB-UniRule"/>
</dbReference>
<dbReference type="InterPro" id="IPR042080">
    <property type="entry name" value="RNA_2'-PTrans_N"/>
</dbReference>
<protein>
    <recommendedName>
        <fullName evidence="5">Probable RNA 2'-phosphotransferase</fullName>
        <ecNumber evidence="5">2.7.1.-</ecNumber>
    </recommendedName>
</protein>
<comment type="caution">
    <text evidence="6">The sequence shown here is derived from an EMBL/GenBank/DDBJ whole genome shotgun (WGS) entry which is preliminary data.</text>
</comment>
<dbReference type="Gene3D" id="1.10.10.970">
    <property type="entry name" value="RNA 2'-phosphotransferase, Tpt1/KptA family, N-terminal domain"/>
    <property type="match status" value="1"/>
</dbReference>
<dbReference type="Gene3D" id="3.20.170.30">
    <property type="match status" value="1"/>
</dbReference>
<sequence>MGSIEAVARLSLDWAHTQMEKGTSLNKKQRDEISKLLSYVLRHAPESMGLTLDRDGWCEVGDLVRKANANGHSFDRDALEEVVETNEKKRFTLSEDGQRIRAAQGHSTGLVQVQHIEKEPPARLYHGTASRFIASIETQGLIAGSRHHVHLTDDPETALSVGKRYGQPVLLAVDAKGMFEAGVRFFQADNGVWLVEAVNRESITVLHLPIPE</sequence>
<dbReference type="Pfam" id="PF01885">
    <property type="entry name" value="PTS_2-RNA"/>
    <property type="match status" value="1"/>
</dbReference>
<accession>A0A3M2VW12</accession>
<evidence type="ECO:0000313" key="7">
    <source>
        <dbReference type="Proteomes" id="UP000280292"/>
    </source>
</evidence>
<proteinExistence type="inferred from homology"/>
<dbReference type="AlphaFoldDB" id="A0A3M2VW12"/>
<dbReference type="SUPFAM" id="SSF56399">
    <property type="entry name" value="ADP-ribosylation"/>
    <property type="match status" value="1"/>
</dbReference>
<evidence type="ECO:0000313" key="6">
    <source>
        <dbReference type="EMBL" id="RML43466.1"/>
    </source>
</evidence>
<evidence type="ECO:0000256" key="3">
    <source>
        <dbReference type="ARBA" id="ARBA00023027"/>
    </source>
</evidence>
<evidence type="ECO:0000256" key="5">
    <source>
        <dbReference type="HAMAP-Rule" id="MF_00299"/>
    </source>
</evidence>
<dbReference type="GO" id="GO:0000215">
    <property type="term" value="F:tRNA 2'-phosphotransferase activity"/>
    <property type="evidence" value="ECO:0007669"/>
    <property type="project" value="TreeGrafter"/>
</dbReference>
<gene>
    <name evidence="5" type="primary">kptA</name>
    <name evidence="6" type="ORF">ALQ95_03641</name>
</gene>
<dbReference type="PANTHER" id="PTHR12684:SF2">
    <property type="entry name" value="TRNA 2'-PHOSPHOTRANSFERASE 1"/>
    <property type="match status" value="1"/>
</dbReference>
<dbReference type="GO" id="GO:0003950">
    <property type="term" value="F:NAD+ poly-ADP-ribosyltransferase activity"/>
    <property type="evidence" value="ECO:0007669"/>
    <property type="project" value="InterPro"/>
</dbReference>
<dbReference type="PANTHER" id="PTHR12684">
    <property type="entry name" value="PUTATIVE PHOSPHOTRANSFERASE"/>
    <property type="match status" value="1"/>
</dbReference>
<evidence type="ECO:0000256" key="2">
    <source>
        <dbReference type="ARBA" id="ARBA00022679"/>
    </source>
</evidence>
<comment type="similarity">
    <text evidence="1 5">Belongs to the KptA/TPT1 family.</text>
</comment>
<dbReference type="EMBL" id="RBNR01000174">
    <property type="protein sequence ID" value="RML43466.1"/>
    <property type="molecule type" value="Genomic_DNA"/>
</dbReference>
<dbReference type="Proteomes" id="UP000280292">
    <property type="component" value="Unassembled WGS sequence"/>
</dbReference>